<name>A0A4Z1CVK6_9ACTN</name>
<keyword evidence="3 7" id="KW-0812">Transmembrane</keyword>
<dbReference type="InterPro" id="IPR007208">
    <property type="entry name" value="MrpF/PhaF-like"/>
</dbReference>
<feature type="compositionally biased region" description="Low complexity" evidence="6">
    <location>
        <begin position="1"/>
        <end position="12"/>
    </location>
</feature>
<feature type="region of interest" description="Disordered" evidence="6">
    <location>
        <begin position="1"/>
        <end position="41"/>
    </location>
</feature>
<evidence type="ECO:0000256" key="7">
    <source>
        <dbReference type="SAM" id="Phobius"/>
    </source>
</evidence>
<sequence>MGSARAAVAGAHRPGGRPGTAGRRRGRRAERARGLRGPAGGERPVTGLPWLAAAFALLVLGLVPALAGAATGPLRRRVAAQNTATLVVCLAFLLLAQGYGRPSYVDLALVLALVGPAGTLVYVRLLAADLERDPPRVRGAALASGVLTVAVVVPLCVATGPGRALVKLLVVGALLVGGNVVASVALGGGEPKEAERG</sequence>
<keyword evidence="5 7" id="KW-0472">Membrane</keyword>
<feature type="transmembrane region" description="Helical" evidence="7">
    <location>
        <begin position="166"/>
        <end position="186"/>
    </location>
</feature>
<accession>A0A4Z1CVK6</accession>
<dbReference type="Proteomes" id="UP000298159">
    <property type="component" value="Unassembled WGS sequence"/>
</dbReference>
<comment type="subcellular location">
    <subcellularLocation>
        <location evidence="1">Cell membrane</location>
        <topology evidence="1">Multi-pass membrane protein</topology>
    </subcellularLocation>
</comment>
<feature type="transmembrane region" description="Helical" evidence="7">
    <location>
        <begin position="83"/>
        <end position="101"/>
    </location>
</feature>
<feature type="transmembrane region" description="Helical" evidence="7">
    <location>
        <begin position="50"/>
        <end position="71"/>
    </location>
</feature>
<keyword evidence="2" id="KW-1003">Cell membrane</keyword>
<protein>
    <recommendedName>
        <fullName evidence="10">Multisubunit sodium/proton antiporter MrpF subunit</fullName>
    </recommendedName>
</protein>
<evidence type="ECO:0000313" key="8">
    <source>
        <dbReference type="EMBL" id="TGN72814.1"/>
    </source>
</evidence>
<dbReference type="Pfam" id="PF04066">
    <property type="entry name" value="MrpF_PhaF"/>
    <property type="match status" value="1"/>
</dbReference>
<evidence type="ECO:0000256" key="1">
    <source>
        <dbReference type="ARBA" id="ARBA00004651"/>
    </source>
</evidence>
<evidence type="ECO:0000256" key="4">
    <source>
        <dbReference type="ARBA" id="ARBA00022989"/>
    </source>
</evidence>
<evidence type="ECO:0000256" key="2">
    <source>
        <dbReference type="ARBA" id="ARBA00022475"/>
    </source>
</evidence>
<keyword evidence="4 7" id="KW-1133">Transmembrane helix</keyword>
<evidence type="ECO:0000256" key="6">
    <source>
        <dbReference type="SAM" id="MobiDB-lite"/>
    </source>
</evidence>
<dbReference type="EMBL" id="SRRT01000009">
    <property type="protein sequence ID" value="TGN72814.1"/>
    <property type="molecule type" value="Genomic_DNA"/>
</dbReference>
<evidence type="ECO:0000256" key="5">
    <source>
        <dbReference type="ARBA" id="ARBA00023136"/>
    </source>
</evidence>
<dbReference type="GO" id="GO:0005886">
    <property type="term" value="C:plasma membrane"/>
    <property type="evidence" value="ECO:0007669"/>
    <property type="project" value="UniProtKB-SubCell"/>
</dbReference>
<keyword evidence="9" id="KW-1185">Reference proteome</keyword>
<evidence type="ECO:0000256" key="3">
    <source>
        <dbReference type="ARBA" id="ARBA00022692"/>
    </source>
</evidence>
<organism evidence="8 9">
    <name type="scientific">Streptomyces bauhiniae</name>
    <dbReference type="NCBI Taxonomy" id="2340725"/>
    <lineage>
        <taxon>Bacteria</taxon>
        <taxon>Bacillati</taxon>
        <taxon>Actinomycetota</taxon>
        <taxon>Actinomycetes</taxon>
        <taxon>Kitasatosporales</taxon>
        <taxon>Streptomycetaceae</taxon>
        <taxon>Streptomyces</taxon>
    </lineage>
</organism>
<evidence type="ECO:0000313" key="9">
    <source>
        <dbReference type="Proteomes" id="UP000298159"/>
    </source>
</evidence>
<dbReference type="AlphaFoldDB" id="A0A4Z1CVK6"/>
<gene>
    <name evidence="8" type="ORF">E5083_28200</name>
</gene>
<reference evidence="8 9" key="1">
    <citation type="submission" date="2019-04" db="EMBL/GenBank/DDBJ databases">
        <title>Streptomyces sp. nov. Bv016 isolated from bark of Buahinia variegata.</title>
        <authorList>
            <person name="Kanchanasin P."/>
            <person name="Tanasupawat S."/>
            <person name="Yuki M."/>
            <person name="Kudo T."/>
        </authorList>
    </citation>
    <scope>NUCLEOTIDE SEQUENCE [LARGE SCALE GENOMIC DNA]</scope>
    <source>
        <strain evidence="8 9">Bv016</strain>
    </source>
</reference>
<evidence type="ECO:0008006" key="10">
    <source>
        <dbReference type="Google" id="ProtNLM"/>
    </source>
</evidence>
<proteinExistence type="predicted"/>
<dbReference type="GO" id="GO:0015075">
    <property type="term" value="F:monoatomic ion transmembrane transporter activity"/>
    <property type="evidence" value="ECO:0007669"/>
    <property type="project" value="InterPro"/>
</dbReference>
<feature type="transmembrane region" description="Helical" evidence="7">
    <location>
        <begin position="139"/>
        <end position="160"/>
    </location>
</feature>
<feature type="transmembrane region" description="Helical" evidence="7">
    <location>
        <begin position="107"/>
        <end position="127"/>
    </location>
</feature>
<comment type="caution">
    <text evidence="8">The sequence shown here is derived from an EMBL/GenBank/DDBJ whole genome shotgun (WGS) entry which is preliminary data.</text>
</comment>